<sequence>MATTPHISCLAIKREFSFQDLRGAAEALKMSLKLDMNQLYDAFCVLLPHVKEITATTNPIPKHDSFGIFGFEHSRDQHIRGKGVFSDDGCVDRDKEPQNCGPHKR</sequence>
<name>A0ABR3MV10_9TELE</name>
<reference evidence="1 2" key="1">
    <citation type="submission" date="2023-09" db="EMBL/GenBank/DDBJ databases">
        <authorList>
            <person name="Wang M."/>
        </authorList>
    </citation>
    <scope>NUCLEOTIDE SEQUENCE [LARGE SCALE GENOMIC DNA]</scope>
    <source>
        <strain evidence="1">GT-2023</strain>
        <tissue evidence="1">Liver</tissue>
    </source>
</reference>
<evidence type="ECO:0000313" key="1">
    <source>
        <dbReference type="EMBL" id="KAL1268375.1"/>
    </source>
</evidence>
<accession>A0ABR3MV10</accession>
<proteinExistence type="predicted"/>
<dbReference type="Proteomes" id="UP001558613">
    <property type="component" value="Unassembled WGS sequence"/>
</dbReference>
<organism evidence="1 2">
    <name type="scientific">Cirrhinus molitorella</name>
    <name type="common">mud carp</name>
    <dbReference type="NCBI Taxonomy" id="172907"/>
    <lineage>
        <taxon>Eukaryota</taxon>
        <taxon>Metazoa</taxon>
        <taxon>Chordata</taxon>
        <taxon>Craniata</taxon>
        <taxon>Vertebrata</taxon>
        <taxon>Euteleostomi</taxon>
        <taxon>Actinopterygii</taxon>
        <taxon>Neopterygii</taxon>
        <taxon>Teleostei</taxon>
        <taxon>Ostariophysi</taxon>
        <taxon>Cypriniformes</taxon>
        <taxon>Cyprinidae</taxon>
        <taxon>Labeoninae</taxon>
        <taxon>Labeonini</taxon>
        <taxon>Cirrhinus</taxon>
    </lineage>
</organism>
<protein>
    <submittedName>
        <fullName evidence="1">Uncharacterized protein</fullName>
    </submittedName>
</protein>
<gene>
    <name evidence="1" type="ORF">QQF64_033738</name>
</gene>
<evidence type="ECO:0000313" key="2">
    <source>
        <dbReference type="Proteomes" id="UP001558613"/>
    </source>
</evidence>
<comment type="caution">
    <text evidence="1">The sequence shown here is derived from an EMBL/GenBank/DDBJ whole genome shotgun (WGS) entry which is preliminary data.</text>
</comment>
<keyword evidence="2" id="KW-1185">Reference proteome</keyword>
<dbReference type="EMBL" id="JAYMGO010000009">
    <property type="protein sequence ID" value="KAL1268375.1"/>
    <property type="molecule type" value="Genomic_DNA"/>
</dbReference>